<dbReference type="OrthoDB" id="9788221at2"/>
<evidence type="ECO:0000313" key="5">
    <source>
        <dbReference type="Proteomes" id="UP000273675"/>
    </source>
</evidence>
<gene>
    <name evidence="4" type="ORF">C7435_0387</name>
</gene>
<dbReference type="InterPro" id="IPR003719">
    <property type="entry name" value="Phenazine_PhzF-like"/>
</dbReference>
<dbReference type="EMBL" id="RBIM01000001">
    <property type="protein sequence ID" value="RKR03944.1"/>
    <property type="molecule type" value="Genomic_DNA"/>
</dbReference>
<sequence length="273" mass="29513">MTRSFPYYELHSFAVPGRPHSGNPAGVVLMDDFLSDSELLGIANSNNLSETAFLVPRGTDCWHLRWFTPAIEVDLCGHATFAAGAVVLEQGMVSGRTASFDTRSGRLAVSRDNKGDGFAMDLPAIGFETTGRATALEAALGLDTSPEAVFNVTRIHGARYQMWVMADEAAVRLAEPDHGKLRSLDTNIILTAPGEHCDFVSRFFAPASGVDEDPVTGSAHCTLAPYWGERLDKLRLSARQIGPRPGALDVAPKGERVTLYGHAPRYLEGRITV</sequence>
<name>A0A495DM16_9PROT</name>
<dbReference type="NCBIfam" id="TIGR00654">
    <property type="entry name" value="PhzF_family"/>
    <property type="match status" value="1"/>
</dbReference>
<dbReference type="Gene3D" id="3.10.310.10">
    <property type="entry name" value="Diaminopimelate Epimerase, Chain A, domain 1"/>
    <property type="match status" value="2"/>
</dbReference>
<dbReference type="PANTHER" id="PTHR13774">
    <property type="entry name" value="PHENAZINE BIOSYNTHESIS PROTEIN"/>
    <property type="match status" value="1"/>
</dbReference>
<dbReference type="GO" id="GO:0016853">
    <property type="term" value="F:isomerase activity"/>
    <property type="evidence" value="ECO:0007669"/>
    <property type="project" value="UniProtKB-KW"/>
</dbReference>
<evidence type="ECO:0000256" key="3">
    <source>
        <dbReference type="PIRSR" id="PIRSR016184-1"/>
    </source>
</evidence>
<keyword evidence="2" id="KW-0413">Isomerase</keyword>
<dbReference type="AlphaFoldDB" id="A0A495DM16"/>
<feature type="active site" evidence="3">
    <location>
        <position position="50"/>
    </location>
</feature>
<proteinExistence type="inferred from homology"/>
<comment type="similarity">
    <text evidence="1">Belongs to the PhzF family.</text>
</comment>
<protein>
    <submittedName>
        <fullName evidence="4">PhzF family phenazine biosynthesis protein</fullName>
    </submittedName>
</protein>
<evidence type="ECO:0000256" key="2">
    <source>
        <dbReference type="ARBA" id="ARBA00023235"/>
    </source>
</evidence>
<dbReference type="Proteomes" id="UP000273675">
    <property type="component" value="Unassembled WGS sequence"/>
</dbReference>
<accession>A0A495DM16</accession>
<dbReference type="Pfam" id="PF02567">
    <property type="entry name" value="PhzC-PhzF"/>
    <property type="match status" value="1"/>
</dbReference>
<comment type="caution">
    <text evidence="4">The sequence shown here is derived from an EMBL/GenBank/DDBJ whole genome shotgun (WGS) entry which is preliminary data.</text>
</comment>
<organism evidence="4 5">
    <name type="scientific">Maricaulis maris</name>
    <dbReference type="NCBI Taxonomy" id="74318"/>
    <lineage>
        <taxon>Bacteria</taxon>
        <taxon>Pseudomonadati</taxon>
        <taxon>Pseudomonadota</taxon>
        <taxon>Alphaproteobacteria</taxon>
        <taxon>Maricaulales</taxon>
        <taxon>Maricaulaceae</taxon>
        <taxon>Maricaulis</taxon>
    </lineage>
</organism>
<evidence type="ECO:0000313" key="4">
    <source>
        <dbReference type="EMBL" id="RKR03944.1"/>
    </source>
</evidence>
<evidence type="ECO:0000256" key="1">
    <source>
        <dbReference type="ARBA" id="ARBA00008270"/>
    </source>
</evidence>
<dbReference type="PANTHER" id="PTHR13774:SF17">
    <property type="entry name" value="PHENAZINE BIOSYNTHESIS-LIKE DOMAIN-CONTAINING PROTEIN"/>
    <property type="match status" value="1"/>
</dbReference>
<dbReference type="GO" id="GO:0005737">
    <property type="term" value="C:cytoplasm"/>
    <property type="evidence" value="ECO:0007669"/>
    <property type="project" value="TreeGrafter"/>
</dbReference>
<reference evidence="4 5" key="1">
    <citation type="submission" date="2018-10" db="EMBL/GenBank/DDBJ databases">
        <title>Genomic Encyclopedia of Type Strains, Phase IV (KMG-IV): sequencing the most valuable type-strain genomes for metagenomic binning, comparative biology and taxonomic classification.</title>
        <authorList>
            <person name="Goeker M."/>
        </authorList>
    </citation>
    <scope>NUCLEOTIDE SEQUENCE [LARGE SCALE GENOMIC DNA]</scope>
    <source>
        <strain evidence="4 5">DSM 4734</strain>
    </source>
</reference>
<dbReference type="RefSeq" id="WP_121209813.1">
    <property type="nucleotide sequence ID" value="NZ_RBIM01000001.1"/>
</dbReference>
<dbReference type="PIRSF" id="PIRSF016184">
    <property type="entry name" value="PhzC_PhzF"/>
    <property type="match status" value="1"/>
</dbReference>
<dbReference type="SUPFAM" id="SSF54506">
    <property type="entry name" value="Diaminopimelate epimerase-like"/>
    <property type="match status" value="1"/>
</dbReference>